<dbReference type="KEGG" id="cld:CLSPO_c10090"/>
<dbReference type="RefSeq" id="WP_033058907.1">
    <property type="nucleotide sequence ID" value="NZ_CP009225.1"/>
</dbReference>
<keyword evidence="1" id="KW-0472">Membrane</keyword>
<keyword evidence="1" id="KW-0812">Transmembrane</keyword>
<feature type="transmembrane region" description="Helical" evidence="1">
    <location>
        <begin position="80"/>
        <end position="100"/>
    </location>
</feature>
<feature type="transmembrane region" description="Helical" evidence="1">
    <location>
        <begin position="49"/>
        <end position="74"/>
    </location>
</feature>
<dbReference type="EMBL" id="CP009225">
    <property type="protein sequence ID" value="AKC61729.1"/>
    <property type="molecule type" value="Genomic_DNA"/>
</dbReference>
<dbReference type="Proteomes" id="UP000033052">
    <property type="component" value="Chromosome"/>
</dbReference>
<dbReference type="AlphaFoldDB" id="A0A7U4JM86"/>
<evidence type="ECO:0000313" key="3">
    <source>
        <dbReference type="Proteomes" id="UP000033052"/>
    </source>
</evidence>
<keyword evidence="1" id="KW-1133">Transmembrane helix</keyword>
<sequence>MDTTTITSLIIIFIIVNGSLLLIGFLIKKYRLSELIIGFNINRDNKEKISALVGNNLMFAGLISFIGESIYFVVRNKISYNYYIIYFLLTILGLLLNIYIKWHEIRKRE</sequence>
<accession>A0A7U4JM86</accession>
<protein>
    <recommendedName>
        <fullName evidence="4">DUF3784 domain-containing protein</fullName>
    </recommendedName>
</protein>
<gene>
    <name evidence="2" type="ORF">CLSPO_c10090</name>
</gene>
<evidence type="ECO:0008006" key="4">
    <source>
        <dbReference type="Google" id="ProtNLM"/>
    </source>
</evidence>
<feature type="transmembrane region" description="Helical" evidence="1">
    <location>
        <begin position="6"/>
        <end position="28"/>
    </location>
</feature>
<evidence type="ECO:0000313" key="2">
    <source>
        <dbReference type="EMBL" id="AKC61729.1"/>
    </source>
</evidence>
<evidence type="ECO:0000256" key="1">
    <source>
        <dbReference type="SAM" id="Phobius"/>
    </source>
</evidence>
<proteinExistence type="predicted"/>
<name>A0A7U4JM86_CLOSG</name>
<organism evidence="2 3">
    <name type="scientific">Clostridium sporogenes</name>
    <dbReference type="NCBI Taxonomy" id="1509"/>
    <lineage>
        <taxon>Bacteria</taxon>
        <taxon>Bacillati</taxon>
        <taxon>Bacillota</taxon>
        <taxon>Clostridia</taxon>
        <taxon>Eubacteriales</taxon>
        <taxon>Clostridiaceae</taxon>
        <taxon>Clostridium</taxon>
    </lineage>
</organism>
<reference evidence="2 3" key="1">
    <citation type="journal article" date="2015" name="PLoS ONE">
        <title>A universal mariner transposon system for forward genetic studies in the genus clostridium.</title>
        <authorList>
            <person name="Zhang Y."/>
            <person name="Grosse-Honebrink A."/>
            <person name="Minton N.P."/>
        </authorList>
    </citation>
    <scope>NUCLEOTIDE SEQUENCE [LARGE SCALE GENOMIC DNA]</scope>
    <source>
        <strain evidence="2 3">NCIMB 10696</strain>
    </source>
</reference>
<dbReference type="GeneID" id="92937754"/>